<dbReference type="Proteomes" id="UP001164250">
    <property type="component" value="Chromosome 6"/>
</dbReference>
<gene>
    <name evidence="1" type="ORF">Patl1_16385</name>
</gene>
<comment type="caution">
    <text evidence="1">The sequence shown here is derived from an EMBL/GenBank/DDBJ whole genome shotgun (WGS) entry which is preliminary data.</text>
</comment>
<accession>A0ACC1B5P9</accession>
<sequence length="434" mass="48517">MAPDLDIEYAYKTRPPSLLNSIFMYTVNMAAKTLASVAHTSQAQDTDEKWKTSDHLKFMVMLLTWVTVWVLRVLMDHFPFITYSPSYNNNHYLQGFSSSLGSFDSLLPSSLSPSSSSLSLWPSSGSSLDLILYEGIDGPSVKALGRSLTHVLALLNEIPATSSKYQFAMTMADTIMEGNARHDHSELLQVNQTALSSAFARTSTLLYRSLQITNQSQDDSGGWPIRTIKALPFGSYVAPYVKGLSFCFNTVMSWVDTGVSRLQKKKEEGADEYGEVMAEKLAQELVWITNKLRAYGAVDQALVQWSHASALASLSLTASPRVQGLIVKISGILFGDLNRQDYWMVTREVKFKLLVLWIPLFCHANNGVTYPILSSFEKVEIQREMNEAISSLPAIDQEVILTNWVQDFAVSASDWPNLQLSYDRWCQSARQLVT</sequence>
<evidence type="ECO:0000313" key="1">
    <source>
        <dbReference type="EMBL" id="KAJ0094242.1"/>
    </source>
</evidence>
<proteinExistence type="predicted"/>
<evidence type="ECO:0000313" key="2">
    <source>
        <dbReference type="Proteomes" id="UP001164250"/>
    </source>
</evidence>
<organism evidence="1 2">
    <name type="scientific">Pistacia atlantica</name>
    <dbReference type="NCBI Taxonomy" id="434234"/>
    <lineage>
        <taxon>Eukaryota</taxon>
        <taxon>Viridiplantae</taxon>
        <taxon>Streptophyta</taxon>
        <taxon>Embryophyta</taxon>
        <taxon>Tracheophyta</taxon>
        <taxon>Spermatophyta</taxon>
        <taxon>Magnoliopsida</taxon>
        <taxon>eudicotyledons</taxon>
        <taxon>Gunneridae</taxon>
        <taxon>Pentapetalae</taxon>
        <taxon>rosids</taxon>
        <taxon>malvids</taxon>
        <taxon>Sapindales</taxon>
        <taxon>Anacardiaceae</taxon>
        <taxon>Pistacia</taxon>
    </lineage>
</organism>
<name>A0ACC1B5P9_9ROSI</name>
<dbReference type="EMBL" id="CM047902">
    <property type="protein sequence ID" value="KAJ0094242.1"/>
    <property type="molecule type" value="Genomic_DNA"/>
</dbReference>
<keyword evidence="2" id="KW-1185">Reference proteome</keyword>
<protein>
    <submittedName>
        <fullName evidence="1">Uncharacterized protein</fullName>
    </submittedName>
</protein>
<reference evidence="2" key="1">
    <citation type="journal article" date="2023" name="G3 (Bethesda)">
        <title>Genome assembly and association tests identify interacting loci associated with vigor, precocity, and sex in interspecific pistachio rootstocks.</title>
        <authorList>
            <person name="Palmer W."/>
            <person name="Jacygrad E."/>
            <person name="Sagayaradj S."/>
            <person name="Cavanaugh K."/>
            <person name="Han R."/>
            <person name="Bertier L."/>
            <person name="Beede B."/>
            <person name="Kafkas S."/>
            <person name="Golino D."/>
            <person name="Preece J."/>
            <person name="Michelmore R."/>
        </authorList>
    </citation>
    <scope>NUCLEOTIDE SEQUENCE [LARGE SCALE GENOMIC DNA]</scope>
</reference>